<evidence type="ECO:0008006" key="5">
    <source>
        <dbReference type="Google" id="ProtNLM"/>
    </source>
</evidence>
<keyword evidence="2" id="KW-0812">Transmembrane</keyword>
<evidence type="ECO:0000313" key="3">
    <source>
        <dbReference type="EMBL" id="RBP97987.1"/>
    </source>
</evidence>
<proteinExistence type="predicted"/>
<dbReference type="EMBL" id="PDCG01000002">
    <property type="protein sequence ID" value="RBP97987.1"/>
    <property type="molecule type" value="Genomic_DNA"/>
</dbReference>
<sequence>MVNRAERRAQAKRGSKGVPSQYDQTQGRARSGMVDEYSLQERSRRLEEHAKGEWKPSSSTIDAKLTLDDINSYNPERVHKHRSLRQWLRLFSWILISLSAIAFIVVMWLPKHPIWLVITVSAVFAVGVLGILLFAGGAKDNPNLDEYGTAI</sequence>
<feature type="transmembrane region" description="Helical" evidence="2">
    <location>
        <begin position="87"/>
        <end position="108"/>
    </location>
</feature>
<reference evidence="3 4" key="1">
    <citation type="submission" date="2017-10" db="EMBL/GenBank/DDBJ databases">
        <title>Bifidobacterium xylocopum sp. nov. and Bifidobacterium aemilianum sp. nov., from the carpenter bee (Xylocopa violacea) digestive tract.</title>
        <authorList>
            <person name="Alberoni D."/>
            <person name="Baffoni L."/>
            <person name="Di Gioia D."/>
            <person name="Gaggia F."/>
            <person name="Biavati B."/>
        </authorList>
    </citation>
    <scope>NUCLEOTIDE SEQUENCE [LARGE SCALE GENOMIC DNA]</scope>
    <source>
        <strain evidence="3 4">XV10</strain>
    </source>
</reference>
<gene>
    <name evidence="3" type="ORF">CRD60_02060</name>
</gene>
<organism evidence="3 4">
    <name type="scientific">Bifidobacterium aemilianum</name>
    <dbReference type="NCBI Taxonomy" id="2493120"/>
    <lineage>
        <taxon>Bacteria</taxon>
        <taxon>Bacillati</taxon>
        <taxon>Actinomycetota</taxon>
        <taxon>Actinomycetes</taxon>
        <taxon>Bifidobacteriales</taxon>
        <taxon>Bifidobacteriaceae</taxon>
        <taxon>Bifidobacterium</taxon>
    </lineage>
</organism>
<evidence type="ECO:0000313" key="4">
    <source>
        <dbReference type="Proteomes" id="UP000252530"/>
    </source>
</evidence>
<protein>
    <recommendedName>
        <fullName evidence="5">Tripartite tricarboxylate transporter TctB family protein</fullName>
    </recommendedName>
</protein>
<dbReference type="RefSeq" id="WP_113859671.1">
    <property type="nucleotide sequence ID" value="NZ_PDCG01000002.1"/>
</dbReference>
<comment type="caution">
    <text evidence="3">The sequence shown here is derived from an EMBL/GenBank/DDBJ whole genome shotgun (WGS) entry which is preliminary data.</text>
</comment>
<keyword evidence="4" id="KW-1185">Reference proteome</keyword>
<dbReference type="Proteomes" id="UP000252530">
    <property type="component" value="Unassembled WGS sequence"/>
</dbReference>
<name>A0A366K9I4_9BIFI</name>
<accession>A0A366K9I4</accession>
<dbReference type="OrthoDB" id="3242741at2"/>
<evidence type="ECO:0000256" key="1">
    <source>
        <dbReference type="SAM" id="MobiDB-lite"/>
    </source>
</evidence>
<dbReference type="AlphaFoldDB" id="A0A366K9I4"/>
<keyword evidence="2" id="KW-1133">Transmembrane helix</keyword>
<feature type="region of interest" description="Disordered" evidence="1">
    <location>
        <begin position="1"/>
        <end position="35"/>
    </location>
</feature>
<evidence type="ECO:0000256" key="2">
    <source>
        <dbReference type="SAM" id="Phobius"/>
    </source>
</evidence>
<feature type="transmembrane region" description="Helical" evidence="2">
    <location>
        <begin position="114"/>
        <end position="135"/>
    </location>
</feature>
<keyword evidence="2" id="KW-0472">Membrane</keyword>